<sequence length="86" mass="8948">MTETDGTRRVPPSEAAQPQVQGVDPTVRYVTRHTTAGLLVTLAVVALLAVLGYNGAAIAAAGVGIGGGLVVHFRGALVQVHFHHRR</sequence>
<evidence type="ECO:0000256" key="2">
    <source>
        <dbReference type="SAM" id="Phobius"/>
    </source>
</evidence>
<evidence type="ECO:0000256" key="1">
    <source>
        <dbReference type="SAM" id="MobiDB-lite"/>
    </source>
</evidence>
<evidence type="ECO:0000313" key="3">
    <source>
        <dbReference type="EMBL" id="NEA86634.1"/>
    </source>
</evidence>
<keyword evidence="2" id="KW-1133">Transmembrane helix</keyword>
<dbReference type="EMBL" id="JAAGMD010000321">
    <property type="protein sequence ID" value="NEA86634.1"/>
    <property type="molecule type" value="Genomic_DNA"/>
</dbReference>
<comment type="caution">
    <text evidence="3">The sequence shown here is derived from an EMBL/GenBank/DDBJ whole genome shotgun (WGS) entry which is preliminary data.</text>
</comment>
<feature type="transmembrane region" description="Helical" evidence="2">
    <location>
        <begin position="36"/>
        <end position="53"/>
    </location>
</feature>
<keyword evidence="2" id="KW-0472">Membrane</keyword>
<gene>
    <name evidence="3" type="ORF">G3I53_11400</name>
</gene>
<organism evidence="3">
    <name type="scientific">Streptomyces sp. SID14436</name>
    <dbReference type="NCBI Taxonomy" id="2706070"/>
    <lineage>
        <taxon>Bacteria</taxon>
        <taxon>Bacillati</taxon>
        <taxon>Actinomycetota</taxon>
        <taxon>Actinomycetes</taxon>
        <taxon>Kitasatosporales</taxon>
        <taxon>Streptomycetaceae</taxon>
        <taxon>Streptomyces</taxon>
    </lineage>
</organism>
<feature type="region of interest" description="Disordered" evidence="1">
    <location>
        <begin position="1"/>
        <end position="24"/>
    </location>
</feature>
<protein>
    <submittedName>
        <fullName evidence="3">Uncharacterized protein</fullName>
    </submittedName>
</protein>
<reference evidence="3" key="1">
    <citation type="submission" date="2020-01" db="EMBL/GenBank/DDBJ databases">
        <title>Insect and environment-associated Actinomycetes.</title>
        <authorList>
            <person name="Currrie C."/>
            <person name="Chevrette M."/>
            <person name="Carlson C."/>
            <person name="Stubbendieck R."/>
            <person name="Wendt-Pienkowski E."/>
        </authorList>
    </citation>
    <scope>NUCLEOTIDE SEQUENCE</scope>
    <source>
        <strain evidence="3">SID14436</strain>
    </source>
</reference>
<proteinExistence type="predicted"/>
<accession>A0A6G3QTT7</accession>
<dbReference type="AlphaFoldDB" id="A0A6G3QTT7"/>
<name>A0A6G3QTT7_9ACTN</name>
<dbReference type="RefSeq" id="WP_164335788.1">
    <property type="nucleotide sequence ID" value="NZ_JAAGMD010000321.1"/>
</dbReference>
<keyword evidence="2" id="KW-0812">Transmembrane</keyword>
<feature type="transmembrane region" description="Helical" evidence="2">
    <location>
        <begin position="59"/>
        <end position="77"/>
    </location>
</feature>